<dbReference type="InterPro" id="IPR036938">
    <property type="entry name" value="PAP2/HPO_sf"/>
</dbReference>
<name>A0A4Q1KK08_9FLAO</name>
<dbReference type="PANTHER" id="PTHR14969:SF13">
    <property type="entry name" value="AT30094P"/>
    <property type="match status" value="1"/>
</dbReference>
<proteinExistence type="predicted"/>
<feature type="transmembrane region" description="Helical" evidence="1">
    <location>
        <begin position="26"/>
        <end position="48"/>
    </location>
</feature>
<feature type="transmembrane region" description="Helical" evidence="1">
    <location>
        <begin position="55"/>
        <end position="74"/>
    </location>
</feature>
<sequence>MEELIQLDKDVFLFLNNLGSEEWDRFWLIITKQLYWTPVFLVIFYFIIKKIGWKQFGIVVLFLAVLILVTDQLTNFFKFSFERLRPCSDPSLEGQIREVLTRKSYSFFSGHASNSMATSTFIFLLFRKHFKYAFLLFLFPLIFAYSRIYLGLHFPGDILTGYLFGLFLGTFFYRLYKIMQPKYFPVS</sequence>
<dbReference type="OrthoDB" id="9789113at2"/>
<dbReference type="Gene3D" id="1.20.144.10">
    <property type="entry name" value="Phosphatidic acid phosphatase type 2/haloperoxidase"/>
    <property type="match status" value="1"/>
</dbReference>
<keyword evidence="4" id="KW-1185">Reference proteome</keyword>
<keyword evidence="1" id="KW-1133">Transmembrane helix</keyword>
<dbReference type="RefSeq" id="WP_129465241.1">
    <property type="nucleotide sequence ID" value="NZ_SBKQ01000013.1"/>
</dbReference>
<evidence type="ECO:0000259" key="2">
    <source>
        <dbReference type="SMART" id="SM00014"/>
    </source>
</evidence>
<feature type="domain" description="Phosphatidic acid phosphatase type 2/haloperoxidase" evidence="2">
    <location>
        <begin position="60"/>
        <end position="173"/>
    </location>
</feature>
<keyword evidence="1" id="KW-0472">Membrane</keyword>
<dbReference type="AlphaFoldDB" id="A0A4Q1KK08"/>
<dbReference type="SMART" id="SM00014">
    <property type="entry name" value="acidPPc"/>
    <property type="match status" value="1"/>
</dbReference>
<accession>A0A4Q1KK08</accession>
<keyword evidence="1" id="KW-0812">Transmembrane</keyword>
<dbReference type="Proteomes" id="UP000289734">
    <property type="component" value="Unassembled WGS sequence"/>
</dbReference>
<dbReference type="SUPFAM" id="SSF48317">
    <property type="entry name" value="Acid phosphatase/Vanadium-dependent haloperoxidase"/>
    <property type="match status" value="1"/>
</dbReference>
<comment type="caution">
    <text evidence="3">The sequence shown here is derived from an EMBL/GenBank/DDBJ whole genome shotgun (WGS) entry which is preliminary data.</text>
</comment>
<evidence type="ECO:0000313" key="4">
    <source>
        <dbReference type="Proteomes" id="UP000289734"/>
    </source>
</evidence>
<dbReference type="InterPro" id="IPR000326">
    <property type="entry name" value="PAP2/HPO"/>
</dbReference>
<organism evidence="3 4">
    <name type="scientific">Flavobacterium piscinae</name>
    <dbReference type="NCBI Taxonomy" id="2506424"/>
    <lineage>
        <taxon>Bacteria</taxon>
        <taxon>Pseudomonadati</taxon>
        <taxon>Bacteroidota</taxon>
        <taxon>Flavobacteriia</taxon>
        <taxon>Flavobacteriales</taxon>
        <taxon>Flavobacteriaceae</taxon>
        <taxon>Flavobacterium</taxon>
    </lineage>
</organism>
<feature type="transmembrane region" description="Helical" evidence="1">
    <location>
        <begin position="105"/>
        <end position="126"/>
    </location>
</feature>
<evidence type="ECO:0000313" key="3">
    <source>
        <dbReference type="EMBL" id="RXR29700.1"/>
    </source>
</evidence>
<protein>
    <submittedName>
        <fullName evidence="3">Phosphatase PAP2 family protein</fullName>
    </submittedName>
</protein>
<reference evidence="4" key="1">
    <citation type="submission" date="2019-01" db="EMBL/GenBank/DDBJ databases">
        <title>Cytophagaceae bacterium strain CAR-16.</title>
        <authorList>
            <person name="Chen W.-M."/>
        </authorList>
    </citation>
    <scope>NUCLEOTIDE SEQUENCE [LARGE SCALE GENOMIC DNA]</scope>
    <source>
        <strain evidence="4">ICH-30</strain>
    </source>
</reference>
<dbReference type="PANTHER" id="PTHR14969">
    <property type="entry name" value="SPHINGOSINE-1-PHOSPHATE PHOSPHOHYDROLASE"/>
    <property type="match status" value="1"/>
</dbReference>
<feature type="transmembrane region" description="Helical" evidence="1">
    <location>
        <begin position="133"/>
        <end position="152"/>
    </location>
</feature>
<dbReference type="EMBL" id="SBKQ01000013">
    <property type="protein sequence ID" value="RXR29700.1"/>
    <property type="molecule type" value="Genomic_DNA"/>
</dbReference>
<dbReference type="Pfam" id="PF01569">
    <property type="entry name" value="PAP2"/>
    <property type="match status" value="1"/>
</dbReference>
<feature type="transmembrane region" description="Helical" evidence="1">
    <location>
        <begin position="158"/>
        <end position="176"/>
    </location>
</feature>
<gene>
    <name evidence="3" type="ORF">EQG68_12590</name>
</gene>
<evidence type="ECO:0000256" key="1">
    <source>
        <dbReference type="SAM" id="Phobius"/>
    </source>
</evidence>